<keyword evidence="1" id="KW-0812">Transmembrane</keyword>
<feature type="domain" description="DUF218" evidence="2">
    <location>
        <begin position="54"/>
        <end position="172"/>
    </location>
</feature>
<protein>
    <recommendedName>
        <fullName evidence="2">DUF218 domain-containing protein</fullName>
    </recommendedName>
</protein>
<evidence type="ECO:0000259" key="2">
    <source>
        <dbReference type="Pfam" id="PF02698"/>
    </source>
</evidence>
<dbReference type="CDD" id="cd06259">
    <property type="entry name" value="YdcF-like"/>
    <property type="match status" value="1"/>
</dbReference>
<reference evidence="3" key="1">
    <citation type="submission" date="2016-04" db="EMBL/GenBank/DDBJ databases">
        <authorList>
            <person name="Evans L.H."/>
            <person name="Alamgir A."/>
            <person name="Owens N."/>
            <person name="Weber N.D."/>
            <person name="Virtaneva K."/>
            <person name="Barbian K."/>
            <person name="Babar A."/>
            <person name="Rosenke K."/>
        </authorList>
    </citation>
    <scope>NUCLEOTIDE SEQUENCE</scope>
    <source>
        <strain evidence="3">86-1</strain>
    </source>
</reference>
<dbReference type="InterPro" id="IPR051599">
    <property type="entry name" value="Cell_Envelope_Assoc"/>
</dbReference>
<evidence type="ECO:0000313" key="3">
    <source>
        <dbReference type="EMBL" id="SBW02561.1"/>
    </source>
</evidence>
<sequence length="218" mass="24750">MKPYTKKKLTKVLLIILIPLIIIGLAILFANWKIPHDTKDYVYNNTDSIPAQKAALVLGAARYIGGRQNLYFTYRIRAAKELYDAGKVKAFVVSGDNSTKDYNEAQDMHDALVEAGVPGDIIYMDYAGLRTLDSVVRMSEIFGQKSFIIVSQEFHNERAIFLAQYYGLEAYGYNAKDIDLNRFSYRTKIRELFARVKVFVDIITGKGPKYLGEPININ</sequence>
<dbReference type="AlphaFoldDB" id="A0A212JSZ2"/>
<keyword evidence="1" id="KW-0472">Membrane</keyword>
<gene>
    <name evidence="3" type="ORF">KL86DYS1_30341</name>
</gene>
<keyword evidence="1" id="KW-1133">Transmembrane helix</keyword>
<dbReference type="EMBL" id="FLUM01000003">
    <property type="protein sequence ID" value="SBW02561.1"/>
    <property type="molecule type" value="Genomic_DNA"/>
</dbReference>
<accession>A0A212JSZ2</accession>
<feature type="transmembrane region" description="Helical" evidence="1">
    <location>
        <begin position="12"/>
        <end position="32"/>
    </location>
</feature>
<dbReference type="Pfam" id="PF02698">
    <property type="entry name" value="DUF218"/>
    <property type="match status" value="1"/>
</dbReference>
<dbReference type="GO" id="GO:0005886">
    <property type="term" value="C:plasma membrane"/>
    <property type="evidence" value="ECO:0007669"/>
    <property type="project" value="TreeGrafter"/>
</dbReference>
<organism evidence="3">
    <name type="scientific">uncultured Dysgonomonas sp</name>
    <dbReference type="NCBI Taxonomy" id="206096"/>
    <lineage>
        <taxon>Bacteria</taxon>
        <taxon>Pseudomonadati</taxon>
        <taxon>Bacteroidota</taxon>
        <taxon>Bacteroidia</taxon>
        <taxon>Bacteroidales</taxon>
        <taxon>Dysgonomonadaceae</taxon>
        <taxon>Dysgonomonas</taxon>
        <taxon>environmental samples</taxon>
    </lineage>
</organism>
<dbReference type="InterPro" id="IPR003848">
    <property type="entry name" value="DUF218"/>
</dbReference>
<name>A0A212JSZ2_9BACT</name>
<dbReference type="PANTHER" id="PTHR30336:SF6">
    <property type="entry name" value="INTEGRAL MEMBRANE PROTEIN"/>
    <property type="match status" value="1"/>
</dbReference>
<proteinExistence type="predicted"/>
<dbReference type="PANTHER" id="PTHR30336">
    <property type="entry name" value="INNER MEMBRANE PROTEIN, PROBABLE PERMEASE"/>
    <property type="match status" value="1"/>
</dbReference>
<evidence type="ECO:0000256" key="1">
    <source>
        <dbReference type="SAM" id="Phobius"/>
    </source>
</evidence>